<keyword evidence="5" id="KW-0378">Hydrolase</keyword>
<dbReference type="InterPro" id="IPR023347">
    <property type="entry name" value="Lysozyme_dom_sf"/>
</dbReference>
<evidence type="ECO:0000256" key="2">
    <source>
        <dbReference type="ARBA" id="ARBA00022638"/>
    </source>
</evidence>
<dbReference type="Proteomes" id="UP001523401">
    <property type="component" value="Unassembled WGS sequence"/>
</dbReference>
<keyword evidence="2" id="KW-0081">Bacteriolytic enzyme</keyword>
<reference evidence="5 6" key="1">
    <citation type="submission" date="2022-06" db="EMBL/GenBank/DDBJ databases">
        <title>Whole-genome of Asaia lannensis strain LMG 27011T.</title>
        <authorList>
            <person name="Sombolestani A."/>
        </authorList>
    </citation>
    <scope>NUCLEOTIDE SEQUENCE [LARGE SCALE GENOMIC DNA]</scope>
    <source>
        <strain evidence="5 6">NBRC 102526</strain>
    </source>
</reference>
<evidence type="ECO:0000256" key="1">
    <source>
        <dbReference type="ARBA" id="ARBA00022529"/>
    </source>
</evidence>
<evidence type="ECO:0000313" key="5">
    <source>
        <dbReference type="EMBL" id="MCO6160395.1"/>
    </source>
</evidence>
<feature type="chain" id="PRO_5046349298" evidence="3">
    <location>
        <begin position="27"/>
        <end position="161"/>
    </location>
</feature>
<comment type="caution">
    <text evidence="5">The sequence shown here is derived from an EMBL/GenBank/DDBJ whole genome shotgun (WGS) entry which is preliminary data.</text>
</comment>
<organism evidence="5 6">
    <name type="scientific">Asaia lannensis NBRC 102526</name>
    <dbReference type="NCBI Taxonomy" id="1307926"/>
    <lineage>
        <taxon>Bacteria</taxon>
        <taxon>Pseudomonadati</taxon>
        <taxon>Pseudomonadota</taxon>
        <taxon>Alphaproteobacteria</taxon>
        <taxon>Acetobacterales</taxon>
        <taxon>Acetobacteraceae</taxon>
        <taxon>Asaia</taxon>
    </lineage>
</organism>
<dbReference type="RefSeq" id="WP_222546946.1">
    <property type="nucleotide sequence ID" value="NZ_BAPW01000015.1"/>
</dbReference>
<sequence>MMKFTFKIIALPITIIILANMNSLRAEQTQDDTASDDTHQGTELNQHAGVTIGHGVDLSQFTKAEMRKIGIPDFLLAKIPDVLFAPSPRTKGLQGTKAQQWLDKHPLKLSLYEAELLSAKVYKYKSDHIISTYDSLYGPGSFSLLSRGAATVLVDLGFARV</sequence>
<dbReference type="Gene3D" id="1.10.530.40">
    <property type="match status" value="1"/>
</dbReference>
<evidence type="ECO:0000256" key="3">
    <source>
        <dbReference type="SAM" id="SignalP"/>
    </source>
</evidence>
<evidence type="ECO:0000313" key="6">
    <source>
        <dbReference type="Proteomes" id="UP001523401"/>
    </source>
</evidence>
<feature type="domain" description="Pesticin C-terminal" evidence="4">
    <location>
        <begin position="43"/>
        <end position="158"/>
    </location>
</feature>
<name>A0ABT1CHQ9_9PROT</name>
<accession>A0ABT1CHQ9</accession>
<keyword evidence="3" id="KW-0732">Signal</keyword>
<feature type="signal peptide" evidence="3">
    <location>
        <begin position="1"/>
        <end position="26"/>
    </location>
</feature>
<dbReference type="EMBL" id="JAMXQU010000007">
    <property type="protein sequence ID" value="MCO6160395.1"/>
    <property type="molecule type" value="Genomic_DNA"/>
</dbReference>
<gene>
    <name evidence="5" type="ORF">NF685_10185</name>
</gene>
<evidence type="ECO:0000259" key="4">
    <source>
        <dbReference type="Pfam" id="PF16754"/>
    </source>
</evidence>
<dbReference type="GO" id="GO:0003796">
    <property type="term" value="F:lysozyme activity"/>
    <property type="evidence" value="ECO:0007669"/>
    <property type="project" value="UniProtKB-EC"/>
</dbReference>
<dbReference type="EC" id="3.2.1.17" evidence="5"/>
<dbReference type="InterPro" id="IPR031922">
    <property type="entry name" value="Pesticin_C"/>
</dbReference>
<protein>
    <submittedName>
        <fullName evidence="5">Pesticin C-terminus-like muramidase</fullName>
        <ecNumber evidence="5">3.2.1.17</ecNumber>
    </submittedName>
</protein>
<keyword evidence="5" id="KW-0326">Glycosidase</keyword>
<keyword evidence="6" id="KW-1185">Reference proteome</keyword>
<proteinExistence type="predicted"/>
<dbReference type="Pfam" id="PF16754">
    <property type="entry name" value="Pesticin"/>
    <property type="match status" value="1"/>
</dbReference>
<keyword evidence="1" id="KW-0929">Antimicrobial</keyword>